<reference evidence="1" key="2">
    <citation type="submission" date="2020-09" db="EMBL/GenBank/DDBJ databases">
        <authorList>
            <person name="Sun Q."/>
            <person name="Zhou Y."/>
        </authorList>
    </citation>
    <scope>NUCLEOTIDE SEQUENCE</scope>
    <source>
        <strain evidence="1">CGMCC 1.15290</strain>
    </source>
</reference>
<dbReference type="AlphaFoldDB" id="A0A917MZF2"/>
<dbReference type="EMBL" id="BMIB01000009">
    <property type="protein sequence ID" value="GGH83324.1"/>
    <property type="molecule type" value="Genomic_DNA"/>
</dbReference>
<evidence type="ECO:0008006" key="3">
    <source>
        <dbReference type="Google" id="ProtNLM"/>
    </source>
</evidence>
<accession>A0A917MZF2</accession>
<keyword evidence="2" id="KW-1185">Reference proteome</keyword>
<comment type="caution">
    <text evidence="1">The sequence shown here is derived from an EMBL/GenBank/DDBJ whole genome shotgun (WGS) entry which is preliminary data.</text>
</comment>
<dbReference type="RefSeq" id="WP_188959396.1">
    <property type="nucleotide sequence ID" value="NZ_BMIB01000009.1"/>
</dbReference>
<evidence type="ECO:0000313" key="1">
    <source>
        <dbReference type="EMBL" id="GGH83324.1"/>
    </source>
</evidence>
<dbReference type="Pfam" id="PF11236">
    <property type="entry name" value="DUF3037"/>
    <property type="match status" value="1"/>
</dbReference>
<protein>
    <recommendedName>
        <fullName evidence="3">DUF3037 domain-containing protein</fullName>
    </recommendedName>
</protein>
<evidence type="ECO:0000313" key="2">
    <source>
        <dbReference type="Proteomes" id="UP000627292"/>
    </source>
</evidence>
<reference evidence="1" key="1">
    <citation type="journal article" date="2014" name="Int. J. Syst. Evol. Microbiol.">
        <title>Complete genome sequence of Corynebacterium casei LMG S-19264T (=DSM 44701T), isolated from a smear-ripened cheese.</title>
        <authorList>
            <consortium name="US DOE Joint Genome Institute (JGI-PGF)"/>
            <person name="Walter F."/>
            <person name="Albersmeier A."/>
            <person name="Kalinowski J."/>
            <person name="Ruckert C."/>
        </authorList>
    </citation>
    <scope>NUCLEOTIDE SEQUENCE</scope>
    <source>
        <strain evidence="1">CGMCC 1.15290</strain>
    </source>
</reference>
<dbReference type="InterPro" id="IPR021398">
    <property type="entry name" value="DUF3037"/>
</dbReference>
<dbReference type="Proteomes" id="UP000627292">
    <property type="component" value="Unassembled WGS sequence"/>
</dbReference>
<organism evidence="1 2">
    <name type="scientific">Filimonas zeae</name>
    <dbReference type="NCBI Taxonomy" id="1737353"/>
    <lineage>
        <taxon>Bacteria</taxon>
        <taxon>Pseudomonadati</taxon>
        <taxon>Bacteroidota</taxon>
        <taxon>Chitinophagia</taxon>
        <taxon>Chitinophagales</taxon>
        <taxon>Chitinophagaceae</taxon>
        <taxon>Filimonas</taxon>
    </lineage>
</organism>
<gene>
    <name evidence="1" type="ORF">GCM10011379_58540</name>
</gene>
<name>A0A917MZF2_9BACT</name>
<proteinExistence type="predicted"/>
<sequence>MQEKHLYEYAILRVVPRVEREEFMNVGVVLLCARQRFLKVLYRLDEQRLLALCPQLDIAELQTYLQAFERICAGAPGSGTIGKFTIAERFRWLTATRSTVLQSSKVHPGFCSQPELMLERLFAQQVL</sequence>